<dbReference type="Pfam" id="PF19281">
    <property type="entry name" value="PHYHIP_C"/>
    <property type="match status" value="1"/>
</dbReference>
<keyword evidence="3" id="KW-1185">Reference proteome</keyword>
<dbReference type="InterPro" id="IPR045545">
    <property type="entry name" value="PHYIP/PHIPL_C"/>
</dbReference>
<evidence type="ECO:0000313" key="2">
    <source>
        <dbReference type="EMBL" id="KAK2184229.1"/>
    </source>
</evidence>
<feature type="domain" description="Phytanoyl-CoA hydroxylase-interacting protein-like C-terminal" evidence="1">
    <location>
        <begin position="35"/>
        <end position="84"/>
    </location>
</feature>
<dbReference type="PANTHER" id="PTHR15698:SF10">
    <property type="entry name" value="PHYTANOYL-COA HYDROXYLASE-INTERACTING PROTEIN-LIKE C-TERMINAL DOMAIN-CONTAINING PROTEIN"/>
    <property type="match status" value="1"/>
</dbReference>
<accession>A0AAD9NXC9</accession>
<reference evidence="2" key="1">
    <citation type="journal article" date="2023" name="Mol. Biol. Evol.">
        <title>Third-Generation Sequencing Reveals the Adaptive Role of the Epigenome in Three Deep-Sea Polychaetes.</title>
        <authorList>
            <person name="Perez M."/>
            <person name="Aroh O."/>
            <person name="Sun Y."/>
            <person name="Lan Y."/>
            <person name="Juniper S.K."/>
            <person name="Young C.R."/>
            <person name="Angers B."/>
            <person name="Qian P.Y."/>
        </authorList>
    </citation>
    <scope>NUCLEOTIDE SEQUENCE</scope>
    <source>
        <strain evidence="2">R07B-5</strain>
    </source>
</reference>
<dbReference type="InterPro" id="IPR042868">
    <property type="entry name" value="PHYHIP/PHYHIPL"/>
</dbReference>
<protein>
    <recommendedName>
        <fullName evidence="1">Phytanoyl-CoA hydroxylase-interacting protein-like C-terminal domain-containing protein</fullName>
    </recommendedName>
</protein>
<dbReference type="Proteomes" id="UP001209878">
    <property type="component" value="Unassembled WGS sequence"/>
</dbReference>
<dbReference type="PANTHER" id="PTHR15698">
    <property type="entry name" value="PROTEIN CBG15099"/>
    <property type="match status" value="1"/>
</dbReference>
<sequence length="109" mass="12802">MATSQDVYSQDELERLHQLAVDFVKRDGEYTCDVFYRNKPREKDNKMKVYMKDDNGDPKSPINGRIKGLFFATHVDPRTGEPSKMVTFWIRESQHSSQNHDEKFKSLLC</sequence>
<organism evidence="2 3">
    <name type="scientific">Ridgeia piscesae</name>
    <name type="common">Tubeworm</name>
    <dbReference type="NCBI Taxonomy" id="27915"/>
    <lineage>
        <taxon>Eukaryota</taxon>
        <taxon>Metazoa</taxon>
        <taxon>Spiralia</taxon>
        <taxon>Lophotrochozoa</taxon>
        <taxon>Annelida</taxon>
        <taxon>Polychaeta</taxon>
        <taxon>Sedentaria</taxon>
        <taxon>Canalipalpata</taxon>
        <taxon>Sabellida</taxon>
        <taxon>Siboglinidae</taxon>
        <taxon>Ridgeia</taxon>
    </lineage>
</organism>
<evidence type="ECO:0000313" key="3">
    <source>
        <dbReference type="Proteomes" id="UP001209878"/>
    </source>
</evidence>
<comment type="caution">
    <text evidence="2">The sequence shown here is derived from an EMBL/GenBank/DDBJ whole genome shotgun (WGS) entry which is preliminary data.</text>
</comment>
<proteinExistence type="predicted"/>
<dbReference type="EMBL" id="JAODUO010000276">
    <property type="protein sequence ID" value="KAK2184229.1"/>
    <property type="molecule type" value="Genomic_DNA"/>
</dbReference>
<evidence type="ECO:0000259" key="1">
    <source>
        <dbReference type="Pfam" id="PF19281"/>
    </source>
</evidence>
<name>A0AAD9NXC9_RIDPI</name>
<gene>
    <name evidence="2" type="ORF">NP493_276g03011</name>
</gene>
<dbReference type="AlphaFoldDB" id="A0AAD9NXC9"/>